<accession>A0A3T1SXA2</accession>
<dbReference type="AlphaFoldDB" id="A0A3T1SXA2"/>
<dbReference type="Proteomes" id="UP000401273">
    <property type="component" value="Unassembled WGS sequence"/>
</dbReference>
<proteinExistence type="predicted"/>
<protein>
    <submittedName>
        <fullName evidence="2">ImmA/IrrE family metallo-endopeptidase</fullName>
    </submittedName>
    <submittedName>
        <fullName evidence="3">Toxin</fullName>
    </submittedName>
</protein>
<reference evidence="3 5" key="1">
    <citation type="submission" date="2016-09" db="EMBL/GenBank/DDBJ databases">
        <title>100K Listeria isolates.</title>
        <authorList>
            <person name="Chen P."/>
            <person name="Weimer B.C."/>
            <person name="Kong N."/>
            <person name="Huang B."/>
        </authorList>
    </citation>
    <scope>NUCLEOTIDE SEQUENCE [LARGE SCALE GENOMIC DNA]</scope>
    <source>
        <strain evidence="3 5">BCW_2383</strain>
    </source>
</reference>
<feature type="domain" description="IrrE N-terminal-like" evidence="1">
    <location>
        <begin position="27"/>
        <end position="121"/>
    </location>
</feature>
<dbReference type="EMBL" id="MJTJ01000019">
    <property type="protein sequence ID" value="OET49239.1"/>
    <property type="molecule type" value="Genomic_DNA"/>
</dbReference>
<evidence type="ECO:0000313" key="3">
    <source>
        <dbReference type="EMBL" id="OET49239.1"/>
    </source>
</evidence>
<comment type="caution">
    <text evidence="2">The sequence shown here is derived from an EMBL/GenBank/DDBJ whole genome shotgun (WGS) entry which is preliminary data.</text>
</comment>
<name>A0A3T1SXA2_LISMN</name>
<evidence type="ECO:0000259" key="1">
    <source>
        <dbReference type="Pfam" id="PF06114"/>
    </source>
</evidence>
<dbReference type="EMBL" id="AAARLF010000009">
    <property type="protein sequence ID" value="EAE2898801.1"/>
    <property type="molecule type" value="Genomic_DNA"/>
</dbReference>
<dbReference type="Proteomes" id="UP000852906">
    <property type="component" value="Unassembled WGS sequence"/>
</dbReference>
<reference evidence="2 4" key="2">
    <citation type="submission" date="2019-03" db="EMBL/GenBank/DDBJ databases">
        <authorList>
            <person name="Ashton P.M."/>
            <person name="Dallman T."/>
            <person name="Nair S."/>
            <person name="De Pinna E."/>
            <person name="Peters T."/>
            <person name="Grant K."/>
        </authorList>
    </citation>
    <scope>NUCLEOTIDE SEQUENCE [LARGE SCALE GENOMIC DNA]</scope>
    <source>
        <strain evidence="2">RL15000271</strain>
    </source>
</reference>
<gene>
    <name evidence="3" type="ORF">AJL21_13330</name>
    <name evidence="2" type="ORF">E1W43_12715</name>
</gene>
<evidence type="ECO:0000313" key="5">
    <source>
        <dbReference type="Proteomes" id="UP000852906"/>
    </source>
</evidence>
<evidence type="ECO:0000313" key="2">
    <source>
        <dbReference type="EMBL" id="EAE2898801.1"/>
    </source>
</evidence>
<evidence type="ECO:0000313" key="4">
    <source>
        <dbReference type="Proteomes" id="UP000401273"/>
    </source>
</evidence>
<dbReference type="RefSeq" id="WP_025283118.1">
    <property type="nucleotide sequence ID" value="NZ_CP019622.1"/>
</dbReference>
<dbReference type="Pfam" id="PF06114">
    <property type="entry name" value="Peptidase_M78"/>
    <property type="match status" value="1"/>
</dbReference>
<organism evidence="2 4">
    <name type="scientific">Listeria monocytogenes</name>
    <dbReference type="NCBI Taxonomy" id="1639"/>
    <lineage>
        <taxon>Bacteria</taxon>
        <taxon>Bacillati</taxon>
        <taxon>Bacillota</taxon>
        <taxon>Bacilli</taxon>
        <taxon>Bacillales</taxon>
        <taxon>Listeriaceae</taxon>
        <taxon>Listeria</taxon>
    </lineage>
</organism>
<dbReference type="InterPro" id="IPR010359">
    <property type="entry name" value="IrrE_HExxH"/>
</dbReference>
<sequence length="150" mass="17942">MWLDKYREQFPELTIIEDRNMQEFHKGLYYNSRIFVNPRQSDIEMRCTLAEEIGHHKLSVGNIVNQNTVNDRKQEKLARNWGYESLIPLRKIIDAYYEGFTDYYEVADFLEVTEEFLKHSIEYYKSKYGNTVECNGYVIIFRSSIQIIAC</sequence>